<feature type="region of interest" description="Disordered" evidence="1">
    <location>
        <begin position="117"/>
        <end position="155"/>
    </location>
</feature>
<sequence>NQNGGGGGCTEGVRVAGAGAAPWGDAGAAVRLRGVPCGVSVCPQHGHQQARLPRLPQHHRPHPPRPLRLFPREEGSAAADAELRGAVLPAGAVRHHRQPGLLPPRTRQHLPDLRLRHPELRPGHHLRHGRRAPHRARPPRPPRRRRQGARHAGLRRRRLRHHALQGPYHLRSQAAAAGGGGGAVEGGDRRRGEELDAGLRVLDRALPVVVGMAGAAGAGAEEVPGEAVGDVIHLLLRRHPVPHHRRLHGEGRRRLGLPLRLRALHHPLRRIHRVGGGVRGADMVHRQGGPGVRGGVSARPDPGGGHHGLPHPRRELLPRRHHRRRLHHRRPLPRPLGQEPRACSPRQGRRRHCHRPRRRPLPDHRRRQAVLLRHPAPPAAYLLLLRQRRLTDRSVSLLITCVHASSHLIDRLAASTTDLAC</sequence>
<name>Q0J3N9_ORYSJ</name>
<reference evidence="3" key="2">
    <citation type="journal article" date="2008" name="Nucleic Acids Res.">
        <title>The rice annotation project database (RAP-DB): 2008 update.</title>
        <authorList>
            <consortium name="The rice annotation project (RAP)"/>
        </authorList>
    </citation>
    <scope>GENOME REANNOTATION</scope>
    <source>
        <strain evidence="3">cv. Nipponbare</strain>
    </source>
</reference>
<protein>
    <submittedName>
        <fullName evidence="2">Os08g0561500 protein</fullName>
    </submittedName>
</protein>
<accession>Q0J3N9</accession>
<feature type="non-terminal residue" evidence="2">
    <location>
        <position position="1"/>
    </location>
</feature>
<proteinExistence type="predicted"/>
<dbReference type="EMBL" id="AP008214">
    <property type="protein sequence ID" value="BAF24426.1"/>
    <property type="molecule type" value="Genomic_DNA"/>
</dbReference>
<feature type="compositionally biased region" description="Basic residues" evidence="1">
    <location>
        <begin position="123"/>
        <end position="155"/>
    </location>
</feature>
<feature type="compositionally biased region" description="Basic residues" evidence="1">
    <location>
        <begin position="347"/>
        <end position="364"/>
    </location>
</feature>
<dbReference type="AlphaFoldDB" id="Q0J3N9"/>
<feature type="region of interest" description="Disordered" evidence="1">
    <location>
        <begin position="280"/>
        <end position="364"/>
    </location>
</feature>
<dbReference type="Proteomes" id="UP000000763">
    <property type="component" value="Chromosome 8"/>
</dbReference>
<gene>
    <name evidence="2" type="ordered locus">Os08g0561500</name>
</gene>
<evidence type="ECO:0000313" key="3">
    <source>
        <dbReference type="Proteomes" id="UP000000763"/>
    </source>
</evidence>
<feature type="compositionally biased region" description="Basic residues" evidence="1">
    <location>
        <begin position="319"/>
        <end position="332"/>
    </location>
</feature>
<reference evidence="2 3" key="1">
    <citation type="journal article" date="2005" name="Nature">
        <title>The map-based sequence of the rice genome.</title>
        <authorList>
            <consortium name="International rice genome sequencing project (IRGSP)"/>
            <person name="Matsumoto T."/>
            <person name="Wu J."/>
            <person name="Kanamori H."/>
            <person name="Katayose Y."/>
            <person name="Fujisawa M."/>
            <person name="Namiki N."/>
            <person name="Mizuno H."/>
            <person name="Yamamoto K."/>
            <person name="Antonio B.A."/>
            <person name="Baba T."/>
            <person name="Sakata K."/>
            <person name="Nagamura Y."/>
            <person name="Aoki H."/>
            <person name="Arikawa K."/>
            <person name="Arita K."/>
            <person name="Bito T."/>
            <person name="Chiden Y."/>
            <person name="Fujitsuka N."/>
            <person name="Fukunaka R."/>
            <person name="Hamada M."/>
            <person name="Harada C."/>
            <person name="Hayashi A."/>
            <person name="Hijishita S."/>
            <person name="Honda M."/>
            <person name="Hosokawa S."/>
            <person name="Ichikawa Y."/>
            <person name="Idonuma A."/>
            <person name="Iijima M."/>
            <person name="Ikeda M."/>
            <person name="Ikeno M."/>
            <person name="Ito K."/>
            <person name="Ito S."/>
            <person name="Ito T."/>
            <person name="Ito Y."/>
            <person name="Ito Y."/>
            <person name="Iwabuchi A."/>
            <person name="Kamiya K."/>
            <person name="Karasawa W."/>
            <person name="Kurita K."/>
            <person name="Katagiri S."/>
            <person name="Kikuta A."/>
            <person name="Kobayashi H."/>
            <person name="Kobayashi N."/>
            <person name="Machita K."/>
            <person name="Maehara T."/>
            <person name="Masukawa M."/>
            <person name="Mizubayashi T."/>
            <person name="Mukai Y."/>
            <person name="Nagasaki H."/>
            <person name="Nagata Y."/>
            <person name="Naito S."/>
            <person name="Nakashima M."/>
            <person name="Nakama Y."/>
            <person name="Nakamichi Y."/>
            <person name="Nakamura M."/>
            <person name="Meguro A."/>
            <person name="Negishi M."/>
            <person name="Ohta I."/>
            <person name="Ohta T."/>
            <person name="Okamoto M."/>
            <person name="Ono N."/>
            <person name="Saji S."/>
            <person name="Sakaguchi M."/>
            <person name="Sakai K."/>
            <person name="Shibata M."/>
            <person name="Shimokawa T."/>
            <person name="Song J."/>
            <person name="Takazaki Y."/>
            <person name="Terasawa K."/>
            <person name="Tsugane M."/>
            <person name="Tsuji K."/>
            <person name="Ueda S."/>
            <person name="Waki K."/>
            <person name="Yamagata H."/>
            <person name="Yamamoto M."/>
            <person name="Yamamoto S."/>
            <person name="Yamane H."/>
            <person name="Yoshiki S."/>
            <person name="Yoshihara R."/>
            <person name="Yukawa K."/>
            <person name="Zhong H."/>
            <person name="Yano M."/>
            <person name="Yuan Q."/>
            <person name="Ouyang S."/>
            <person name="Liu J."/>
            <person name="Jones K.M."/>
            <person name="Gansberger K."/>
            <person name="Moffat K."/>
            <person name="Hill J."/>
            <person name="Bera J."/>
            <person name="Fadrosh D."/>
            <person name="Jin S."/>
            <person name="Johri S."/>
            <person name="Kim M."/>
            <person name="Overton L."/>
            <person name="Reardon M."/>
            <person name="Tsitrin T."/>
            <person name="Vuong H."/>
            <person name="Weaver B."/>
            <person name="Ciecko A."/>
            <person name="Tallon L."/>
            <person name="Jackson J."/>
            <person name="Pai G."/>
            <person name="Aken S.V."/>
            <person name="Utterback T."/>
            <person name="Reidmuller S."/>
            <person name="Feldblyum T."/>
            <person name="Hsiao J."/>
            <person name="Zismann V."/>
            <person name="Iobst S."/>
            <person name="de Vazeille A.R."/>
            <person name="Buell C.R."/>
            <person name="Ying K."/>
            <person name="Li Y."/>
            <person name="Lu T."/>
            <person name="Huang Y."/>
            <person name="Zhao Q."/>
            <person name="Feng Q."/>
            <person name="Zhang L."/>
            <person name="Zhu J."/>
            <person name="Weng Q."/>
            <person name="Mu J."/>
            <person name="Lu Y."/>
            <person name="Fan D."/>
            <person name="Liu Y."/>
            <person name="Guan J."/>
            <person name="Zhang Y."/>
            <person name="Yu S."/>
            <person name="Liu X."/>
            <person name="Zhang Y."/>
            <person name="Hong G."/>
            <person name="Han B."/>
            <person name="Choisne N."/>
            <person name="Demange N."/>
            <person name="Orjeda G."/>
            <person name="Samain S."/>
            <person name="Cattolico L."/>
            <person name="Pelletier E."/>
            <person name="Couloux A."/>
            <person name="Segurens B."/>
            <person name="Wincker P."/>
            <person name="D'Hont A."/>
            <person name="Scarpelli C."/>
            <person name="Weissenbach J."/>
            <person name="Salanoubat M."/>
            <person name="Quetier F."/>
            <person name="Yu Y."/>
            <person name="Kim H.R."/>
            <person name="Rambo T."/>
            <person name="Currie J."/>
            <person name="Collura K."/>
            <person name="Luo M."/>
            <person name="Yang T."/>
            <person name="Ammiraju J.S.S."/>
            <person name="Engler F."/>
            <person name="Soderlund C."/>
            <person name="Wing R.A."/>
            <person name="Palmer L.E."/>
            <person name="de la Bastide M."/>
            <person name="Spiegel L."/>
            <person name="Nascimento L."/>
            <person name="Zutavern T."/>
            <person name="O'Shaughnessy A."/>
            <person name="Dike S."/>
            <person name="Dedhia N."/>
            <person name="Preston R."/>
            <person name="Balija V."/>
            <person name="McCombie W.R."/>
            <person name="Chow T."/>
            <person name="Chen H."/>
            <person name="Chung M."/>
            <person name="Chen C."/>
            <person name="Shaw J."/>
            <person name="Wu H."/>
            <person name="Hsiao K."/>
            <person name="Chao Y."/>
            <person name="Chu M."/>
            <person name="Cheng C."/>
            <person name="Hour A."/>
            <person name="Lee P."/>
            <person name="Lin S."/>
            <person name="Lin Y."/>
            <person name="Liou J."/>
            <person name="Liu S."/>
            <person name="Hsing Y."/>
            <person name="Raghuvanshi S."/>
            <person name="Mohanty A."/>
            <person name="Bharti A.K."/>
            <person name="Gaur A."/>
            <person name="Gupta V."/>
            <person name="Kumar D."/>
            <person name="Ravi V."/>
            <person name="Vij S."/>
            <person name="Kapur A."/>
            <person name="Khurana P."/>
            <person name="Khurana P."/>
            <person name="Khurana J.P."/>
            <person name="Tyagi A.K."/>
            <person name="Gaikwad K."/>
            <person name="Singh A."/>
            <person name="Dalal V."/>
            <person name="Srivastava S."/>
            <person name="Dixit A."/>
            <person name="Pal A.K."/>
            <person name="Ghazi I.A."/>
            <person name="Yadav M."/>
            <person name="Pandit A."/>
            <person name="Bhargava A."/>
            <person name="Sureshbabu K."/>
            <person name="Batra K."/>
            <person name="Sharma T.R."/>
            <person name="Mohapatra T."/>
            <person name="Singh N.K."/>
            <person name="Messing J."/>
            <person name="Nelson A.B."/>
            <person name="Fuks G."/>
            <person name="Kavchok S."/>
            <person name="Keizer G."/>
            <person name="Linton E."/>
            <person name="Llaca V."/>
            <person name="Song R."/>
            <person name="Tanyolac B."/>
            <person name="Young S."/>
            <person name="Ho-Il K."/>
            <person name="Hahn J.H."/>
            <person name="Sangsakoo G."/>
            <person name="Vanavichit A."/>
            <person name="de Mattos Luiz.A.T."/>
            <person name="Zimmer P.D."/>
            <person name="Malone G."/>
            <person name="Dellagostin O."/>
            <person name="de Oliveira A.C."/>
            <person name="Bevan M."/>
            <person name="Bancroft I."/>
            <person name="Minx P."/>
            <person name="Cordum H."/>
            <person name="Wilson R."/>
            <person name="Cheng Z."/>
            <person name="Jin W."/>
            <person name="Jiang J."/>
            <person name="Leong S.A."/>
            <person name="Iwama H."/>
            <person name="Gojobori T."/>
            <person name="Itoh T."/>
            <person name="Niimura Y."/>
            <person name="Fujii Y."/>
            <person name="Habara T."/>
            <person name="Sakai H."/>
            <person name="Sato Y."/>
            <person name="Wilson G."/>
            <person name="Kumar K."/>
            <person name="McCouch S."/>
            <person name="Juretic N."/>
            <person name="Hoen D."/>
            <person name="Wright S."/>
            <person name="Bruskiewich R."/>
            <person name="Bureau T."/>
            <person name="Miyao A."/>
            <person name="Hirochika H."/>
            <person name="Nishikawa T."/>
            <person name="Kadowaki K."/>
            <person name="Sugiura M."/>
            <person name="Burr B."/>
            <person name="Sasaki T."/>
        </authorList>
    </citation>
    <scope>NUCLEOTIDE SEQUENCE [LARGE SCALE GENOMIC DNA]</scope>
    <source>
        <strain evidence="3">cv. Nipponbare</strain>
    </source>
</reference>
<dbReference type="KEGG" id="dosa:Os08g0561500"/>
<organism evidence="2 3">
    <name type="scientific">Oryza sativa subsp. japonica</name>
    <name type="common">Rice</name>
    <dbReference type="NCBI Taxonomy" id="39947"/>
    <lineage>
        <taxon>Eukaryota</taxon>
        <taxon>Viridiplantae</taxon>
        <taxon>Streptophyta</taxon>
        <taxon>Embryophyta</taxon>
        <taxon>Tracheophyta</taxon>
        <taxon>Spermatophyta</taxon>
        <taxon>Magnoliopsida</taxon>
        <taxon>Liliopsida</taxon>
        <taxon>Poales</taxon>
        <taxon>Poaceae</taxon>
        <taxon>BOP clade</taxon>
        <taxon>Oryzoideae</taxon>
        <taxon>Oryzeae</taxon>
        <taxon>Oryzinae</taxon>
        <taxon>Oryza</taxon>
        <taxon>Oryza sativa</taxon>
    </lineage>
</organism>
<evidence type="ECO:0000256" key="1">
    <source>
        <dbReference type="SAM" id="MobiDB-lite"/>
    </source>
</evidence>
<evidence type="ECO:0000313" key="2">
    <source>
        <dbReference type="EMBL" id="BAF24426.1"/>
    </source>
</evidence>